<dbReference type="InterPro" id="IPR006311">
    <property type="entry name" value="TAT_signal"/>
</dbReference>
<dbReference type="EMBL" id="BAAAXZ010000040">
    <property type="protein sequence ID" value="GAA2916731.1"/>
    <property type="molecule type" value="Genomic_DNA"/>
</dbReference>
<dbReference type="PROSITE" id="PS51318">
    <property type="entry name" value="TAT"/>
    <property type="match status" value="1"/>
</dbReference>
<sequence>MKFAVPRTGAVPARRRFVALAAAALLAVPLAGTATAAAGTDGGSVTALRPSRAAVGTWSVRATGDDGNVIDTVMTLHADGTVSNNVGGTGTWTAADRDSFAFRLTEHVVDEHGLPVMRIEIEQKAVLSANGRAFTGSGTALTFDRQGTMTGETAVRTEARRA</sequence>
<evidence type="ECO:0000313" key="3">
    <source>
        <dbReference type="Proteomes" id="UP001501102"/>
    </source>
</evidence>
<organism evidence="2 3">
    <name type="scientific">Streptomyces thioluteus</name>
    <dbReference type="NCBI Taxonomy" id="66431"/>
    <lineage>
        <taxon>Bacteria</taxon>
        <taxon>Bacillati</taxon>
        <taxon>Actinomycetota</taxon>
        <taxon>Actinomycetes</taxon>
        <taxon>Kitasatosporales</taxon>
        <taxon>Streptomycetaceae</taxon>
        <taxon>Streptomyces</taxon>
    </lineage>
</organism>
<dbReference type="RefSeq" id="WP_344961142.1">
    <property type="nucleotide sequence ID" value="NZ_BAAAXZ010000040.1"/>
</dbReference>
<reference evidence="2 3" key="1">
    <citation type="journal article" date="2019" name="Int. J. Syst. Evol. Microbiol.">
        <title>The Global Catalogue of Microorganisms (GCM) 10K type strain sequencing project: providing services to taxonomists for standard genome sequencing and annotation.</title>
        <authorList>
            <consortium name="The Broad Institute Genomics Platform"/>
            <consortium name="The Broad Institute Genome Sequencing Center for Infectious Disease"/>
            <person name="Wu L."/>
            <person name="Ma J."/>
        </authorList>
    </citation>
    <scope>NUCLEOTIDE SEQUENCE [LARGE SCALE GENOMIC DNA]</scope>
    <source>
        <strain evidence="2 3">JCM 4087</strain>
    </source>
</reference>
<proteinExistence type="predicted"/>
<protein>
    <submittedName>
        <fullName evidence="2">Uncharacterized protein</fullName>
    </submittedName>
</protein>
<accession>A0ABN3WJF5</accession>
<evidence type="ECO:0000313" key="2">
    <source>
        <dbReference type="EMBL" id="GAA2916731.1"/>
    </source>
</evidence>
<feature type="chain" id="PRO_5046804830" evidence="1">
    <location>
        <begin position="37"/>
        <end position="162"/>
    </location>
</feature>
<keyword evidence="3" id="KW-1185">Reference proteome</keyword>
<feature type="signal peptide" evidence="1">
    <location>
        <begin position="1"/>
        <end position="36"/>
    </location>
</feature>
<name>A0ABN3WJF5_STRTU</name>
<comment type="caution">
    <text evidence="2">The sequence shown here is derived from an EMBL/GenBank/DDBJ whole genome shotgun (WGS) entry which is preliminary data.</text>
</comment>
<dbReference type="Proteomes" id="UP001501102">
    <property type="component" value="Unassembled WGS sequence"/>
</dbReference>
<gene>
    <name evidence="2" type="ORF">GCM10020221_10870</name>
</gene>
<keyword evidence="1" id="KW-0732">Signal</keyword>
<evidence type="ECO:0000256" key="1">
    <source>
        <dbReference type="SAM" id="SignalP"/>
    </source>
</evidence>